<name>A0ABQ4PXL2_9PROT</name>
<dbReference type="Gene3D" id="3.40.50.1820">
    <property type="entry name" value="alpha/beta hydrolase"/>
    <property type="match status" value="1"/>
</dbReference>
<evidence type="ECO:0008006" key="3">
    <source>
        <dbReference type="Google" id="ProtNLM"/>
    </source>
</evidence>
<reference evidence="1" key="1">
    <citation type="submission" date="2021-05" db="EMBL/GenBank/DDBJ databases">
        <authorList>
            <person name="Tanabe Y."/>
        </authorList>
    </citation>
    <scope>NUCLEOTIDE SEQUENCE</scope>
    <source>
        <strain evidence="1">BOTRYCO-1</strain>
    </source>
</reference>
<evidence type="ECO:0000313" key="1">
    <source>
        <dbReference type="EMBL" id="GIU67830.1"/>
    </source>
</evidence>
<dbReference type="EMBL" id="BPFZ01000014">
    <property type="protein sequence ID" value="GIU67830.1"/>
    <property type="molecule type" value="Genomic_DNA"/>
</dbReference>
<dbReference type="InterPro" id="IPR029058">
    <property type="entry name" value="AB_hydrolase_fold"/>
</dbReference>
<evidence type="ECO:0000313" key="2">
    <source>
        <dbReference type="Proteomes" id="UP001161064"/>
    </source>
</evidence>
<proteinExistence type="predicted"/>
<accession>A0ABQ4PXL2</accession>
<organism evidence="1 2">
    <name type="scientific">Candidatus Phycosocius spiralis</name>
    <dbReference type="NCBI Taxonomy" id="2815099"/>
    <lineage>
        <taxon>Bacteria</taxon>
        <taxon>Pseudomonadati</taxon>
        <taxon>Pseudomonadota</taxon>
        <taxon>Alphaproteobacteria</taxon>
        <taxon>Caulobacterales</taxon>
        <taxon>Caulobacterales incertae sedis</taxon>
        <taxon>Candidatus Phycosocius</taxon>
    </lineage>
</organism>
<keyword evidence="2" id="KW-1185">Reference proteome</keyword>
<comment type="caution">
    <text evidence="1">The sequence shown here is derived from an EMBL/GenBank/DDBJ whole genome shotgun (WGS) entry which is preliminary data.</text>
</comment>
<dbReference type="SUPFAM" id="SSF53474">
    <property type="entry name" value="alpha/beta-Hydrolases"/>
    <property type="match status" value="1"/>
</dbReference>
<dbReference type="Proteomes" id="UP001161064">
    <property type="component" value="Unassembled WGS sequence"/>
</dbReference>
<gene>
    <name evidence="1" type="ORF">PsB1_1984</name>
</gene>
<sequence length="351" mass="36784">MDRRAMITTLALTGIGMGLVCPKQSRAYAISKEIPANGGENGLNPLPWLNRENHDSFQSAYDASMGVVPARCADFSMVTPEGIRRSAKIAYPLTLFDRLPFILFCPDQGCTAALYEPIIAAFAASGYFVLAVDDLRAPGQLRQDLADSRKLSQAVARFFIDQAGEAAKILGTRASSVSTARVGVAGHGTGAWTAFGLAGWTPSTGENVSDRDGRVKAAFALSPSPLDDQARVVNDVAGPDGALALIAGQAASLPTVLPGSGILTLTLPNHAANFAGLIGKSSGNDDDKASAPVRRNPRLAKEAAALGASIAAATIFFDWGIKRQNDRKRTLLGLDGRIVEGLGAPLRITRA</sequence>
<reference evidence="1" key="2">
    <citation type="journal article" date="2023" name="ISME Commun">
        <title>Characterization of a bloom-associated alphaproteobacterial lineage, 'Candidatus Phycosocius': insights into freshwater algal-bacterial interactions.</title>
        <authorList>
            <person name="Tanabe Y."/>
            <person name="Yamaguchi H."/>
            <person name="Yoshida M."/>
            <person name="Kai A."/>
            <person name="Okazaki Y."/>
        </authorList>
    </citation>
    <scope>NUCLEOTIDE SEQUENCE</scope>
    <source>
        <strain evidence="1">BOTRYCO-1</strain>
    </source>
</reference>
<protein>
    <recommendedName>
        <fullName evidence="3">Alpha/beta hydrolase</fullName>
    </recommendedName>
</protein>